<keyword evidence="4" id="KW-1185">Reference proteome</keyword>
<dbReference type="PANTHER" id="PTHR43861">
    <property type="entry name" value="TRANS-ACONITATE 2-METHYLTRANSFERASE-RELATED"/>
    <property type="match status" value="1"/>
</dbReference>
<dbReference type="Proteomes" id="UP000772618">
    <property type="component" value="Unassembled WGS sequence"/>
</dbReference>
<accession>A0ABS5VM11</accession>
<dbReference type="InterPro" id="IPR041698">
    <property type="entry name" value="Methyltransf_25"/>
</dbReference>
<dbReference type="GO" id="GO:0008168">
    <property type="term" value="F:methyltransferase activity"/>
    <property type="evidence" value="ECO:0007669"/>
    <property type="project" value="UniProtKB-KW"/>
</dbReference>
<dbReference type="RefSeq" id="WP_254152458.1">
    <property type="nucleotide sequence ID" value="NZ_JAHESD010000006.1"/>
</dbReference>
<dbReference type="Gene3D" id="3.40.50.150">
    <property type="entry name" value="Vaccinia Virus protein VP39"/>
    <property type="match status" value="1"/>
</dbReference>
<feature type="domain" description="Methyltransferase" evidence="2">
    <location>
        <begin position="45"/>
        <end position="134"/>
    </location>
</feature>
<reference evidence="3 4" key="1">
    <citation type="submission" date="2021-05" db="EMBL/GenBank/DDBJ databases">
        <title>A Polyphasic approach of four new species of the genus Ohtaekwangia: Ohtaekwangia histidinii sp. nov., Ohtaekwangia cretensis sp. nov., Ohtaekwangia indiensis sp. nov., Ohtaekwangia reichenbachii sp. nov. from diverse environment.</title>
        <authorList>
            <person name="Octaviana S."/>
        </authorList>
    </citation>
    <scope>NUCLEOTIDE SEQUENCE [LARGE SCALE GENOMIC DNA]</scope>
    <source>
        <strain evidence="3 4">PWU20</strain>
    </source>
</reference>
<gene>
    <name evidence="3" type="ORF">KK060_04310</name>
</gene>
<protein>
    <submittedName>
        <fullName evidence="3">Methyltransferase domain-containing protein</fullName>
    </submittedName>
</protein>
<dbReference type="Pfam" id="PF13649">
    <property type="entry name" value="Methyltransf_25"/>
    <property type="match status" value="1"/>
</dbReference>
<evidence type="ECO:0000259" key="2">
    <source>
        <dbReference type="Pfam" id="PF13649"/>
    </source>
</evidence>
<organism evidence="3 4">
    <name type="scientific">Chryseosolibacter indicus</name>
    <dbReference type="NCBI Taxonomy" id="2782351"/>
    <lineage>
        <taxon>Bacteria</taxon>
        <taxon>Pseudomonadati</taxon>
        <taxon>Bacteroidota</taxon>
        <taxon>Cytophagia</taxon>
        <taxon>Cytophagales</taxon>
        <taxon>Chryseotaleaceae</taxon>
        <taxon>Chryseosolibacter</taxon>
    </lineage>
</organism>
<keyword evidence="3" id="KW-0489">Methyltransferase</keyword>
<comment type="caution">
    <text evidence="3">The sequence shown here is derived from an EMBL/GenBank/DDBJ whole genome shotgun (WGS) entry which is preliminary data.</text>
</comment>
<proteinExistence type="predicted"/>
<dbReference type="InterPro" id="IPR029063">
    <property type="entry name" value="SAM-dependent_MTases_sf"/>
</dbReference>
<dbReference type="GO" id="GO:0032259">
    <property type="term" value="P:methylation"/>
    <property type="evidence" value="ECO:0007669"/>
    <property type="project" value="UniProtKB-KW"/>
</dbReference>
<dbReference type="SUPFAM" id="SSF53335">
    <property type="entry name" value="S-adenosyl-L-methionine-dependent methyltransferases"/>
    <property type="match status" value="1"/>
</dbReference>
<keyword evidence="1" id="KW-0808">Transferase</keyword>
<evidence type="ECO:0000313" key="4">
    <source>
        <dbReference type="Proteomes" id="UP000772618"/>
    </source>
</evidence>
<evidence type="ECO:0000313" key="3">
    <source>
        <dbReference type="EMBL" id="MBT1702489.1"/>
    </source>
</evidence>
<dbReference type="CDD" id="cd02440">
    <property type="entry name" value="AdoMet_MTases"/>
    <property type="match status" value="1"/>
</dbReference>
<sequence>MEPLLTGKKYDKIAHWWSSTHIHSEYGLAQVKRAIRYCKNHGTALDVGCGSGGRITTELLKEGFKITGIDVSESMISIAKANHPDVDFVVGDICTWQSEKKYDLIVAWDSLFHLPFKMHVPVLTKLCNMLERGGILIHTFGDDYGEHESDWHNDKFYYSTIGIEGNQKVIIDNDCLCRHLELDQYPLSHVYMIAQRK</sequence>
<dbReference type="EMBL" id="JAHESD010000006">
    <property type="protein sequence ID" value="MBT1702489.1"/>
    <property type="molecule type" value="Genomic_DNA"/>
</dbReference>
<name>A0ABS5VM11_9BACT</name>
<evidence type="ECO:0000256" key="1">
    <source>
        <dbReference type="ARBA" id="ARBA00022679"/>
    </source>
</evidence>